<evidence type="ECO:0000259" key="7">
    <source>
        <dbReference type="PROSITE" id="PS51779"/>
    </source>
</evidence>
<evidence type="ECO:0000256" key="3">
    <source>
        <dbReference type="ARBA" id="ARBA00022729"/>
    </source>
</evidence>
<evidence type="ECO:0000256" key="2">
    <source>
        <dbReference type="ARBA" id="ARBA00022692"/>
    </source>
</evidence>
<dbReference type="PANTHER" id="PTHR12815:SF47">
    <property type="entry name" value="TRANSLOCATION AND ASSEMBLY MODULE SUBUNIT TAMA"/>
    <property type="match status" value="1"/>
</dbReference>
<dbReference type="OrthoDB" id="9776356at2"/>
<keyword evidence="5" id="KW-0998">Cell outer membrane</keyword>
<proteinExistence type="predicted"/>
<gene>
    <name evidence="8" type="ORF">DSM106972_028760</name>
</gene>
<dbReference type="Proteomes" id="UP000271624">
    <property type="component" value="Unassembled WGS sequence"/>
</dbReference>
<dbReference type="InterPro" id="IPR010827">
    <property type="entry name" value="BamA/TamA_POTRA"/>
</dbReference>
<dbReference type="Gene3D" id="2.40.160.50">
    <property type="entry name" value="membrane protein fhac: a member of the omp85/tpsb transporter family"/>
    <property type="match status" value="1"/>
</dbReference>
<evidence type="ECO:0000256" key="4">
    <source>
        <dbReference type="ARBA" id="ARBA00023136"/>
    </source>
</evidence>
<dbReference type="Pfam" id="PF07244">
    <property type="entry name" value="POTRA"/>
    <property type="match status" value="1"/>
</dbReference>
<evidence type="ECO:0000256" key="1">
    <source>
        <dbReference type="ARBA" id="ARBA00004370"/>
    </source>
</evidence>
<dbReference type="InterPro" id="IPR034746">
    <property type="entry name" value="POTRA"/>
</dbReference>
<feature type="chain" id="PRO_5030092569" evidence="6">
    <location>
        <begin position="26"/>
        <end position="758"/>
    </location>
</feature>
<dbReference type="Gene3D" id="3.10.20.310">
    <property type="entry name" value="membrane protein fhac"/>
    <property type="match status" value="3"/>
</dbReference>
<reference evidence="8" key="2">
    <citation type="journal article" date="2019" name="Genome Biol. Evol.">
        <title>Day and night: Metabolic profiles and evolutionary relationships of six axenic non-marine cyanobacteria.</title>
        <authorList>
            <person name="Will S.E."/>
            <person name="Henke P."/>
            <person name="Boedeker C."/>
            <person name="Huang S."/>
            <person name="Brinkmann H."/>
            <person name="Rohde M."/>
            <person name="Jarek M."/>
            <person name="Friedl T."/>
            <person name="Seufert S."/>
            <person name="Schumacher M."/>
            <person name="Overmann J."/>
            <person name="Neumann-Schaal M."/>
            <person name="Petersen J."/>
        </authorList>
    </citation>
    <scope>NUCLEOTIDE SEQUENCE [LARGE SCALE GENOMIC DNA]</scope>
    <source>
        <strain evidence="8">PCC 7102</strain>
    </source>
</reference>
<name>A0A433VKJ9_9CYAN</name>
<keyword evidence="9" id="KW-1185">Reference proteome</keyword>
<dbReference type="AlphaFoldDB" id="A0A433VKJ9"/>
<sequence>MRVYKAAILTLASVSTGNFSNQAIAAPTNPKAPASTNNNIVVPTIESTLSAVPETIAQPETNDSPQFSQNTGSVQSRINNNSTVVIKTQPATNTVKAPIPIPVPSIQATQTKAPVPISVPSIQATQTKAPVPISVPSIQATQTKAPVSIPVPSVRTSAKPAPAPTVKPTVQQPIQAPISEDPNLVVPAVDVQIVGASQELQDIIRQTIKTKVGGDTSIAQTQKDVTAILNTQLFSSARVNSTSTPTGLRVVYQVQPLIVRSIQLSGAKALTYQVALEQLKEQLNKDISPSALRQTVQKINQWYKDNNYSLARVISIQPDRQGILTVNVGEGVVSDIKFKFVNDEGETVDSKGKPVTGRTKTDFIAKQLKLKSGDVFKDDIVRQDVMRLYGMGLFESVNVTLDGDANKTDVVYLVKEISARSINLGGSYNADQGILGTLNYQDRNVGGINDTLSANVQVGRRDLLFDSTFNSPYRETEPNRIGYTINAFRKNGLSDILNGDVKLANGDRIRESKVGGSVSFQRPIDDWNTSLGFNYERVSTRDRDGKITPKDELGNSLTRSGTGIDDLATVSLTAIKDRRDNPLNPTNGSILKFSTEQSVPLGNGNISMNKLQATYSQFVPVQLYQSKQPQVFAVNLQAGTVLGNLPPYEAFSLGGPTSVRGYDAGNVGSGRSYVLASAEYRFPIIQALGGVLFADYASDLGSGDTVVGNPAGVRGKPGSGFGYGAGVRFDSPLGLLRADYGFNDQGESRLQVGIGQRF</sequence>
<dbReference type="GO" id="GO:0019867">
    <property type="term" value="C:outer membrane"/>
    <property type="evidence" value="ECO:0007669"/>
    <property type="project" value="InterPro"/>
</dbReference>
<feature type="signal peptide" evidence="6">
    <location>
        <begin position="1"/>
        <end position="25"/>
    </location>
</feature>
<dbReference type="InterPro" id="IPR000184">
    <property type="entry name" value="Bac_surfAg_D15"/>
</dbReference>
<evidence type="ECO:0000313" key="8">
    <source>
        <dbReference type="EMBL" id="RUT06619.1"/>
    </source>
</evidence>
<keyword evidence="2" id="KW-0812">Transmembrane</keyword>
<evidence type="ECO:0000256" key="5">
    <source>
        <dbReference type="ARBA" id="ARBA00023237"/>
    </source>
</evidence>
<feature type="domain" description="POTRA" evidence="7">
    <location>
        <begin position="257"/>
        <end position="331"/>
    </location>
</feature>
<dbReference type="InterPro" id="IPR013686">
    <property type="entry name" value="Polypept-transport_assoc_ShlB"/>
</dbReference>
<dbReference type="Pfam" id="PF01103">
    <property type="entry name" value="Omp85"/>
    <property type="match status" value="1"/>
</dbReference>
<organism evidence="8 9">
    <name type="scientific">Dulcicalothrix desertica PCC 7102</name>
    <dbReference type="NCBI Taxonomy" id="232991"/>
    <lineage>
        <taxon>Bacteria</taxon>
        <taxon>Bacillati</taxon>
        <taxon>Cyanobacteriota</taxon>
        <taxon>Cyanophyceae</taxon>
        <taxon>Nostocales</taxon>
        <taxon>Calotrichaceae</taxon>
        <taxon>Dulcicalothrix</taxon>
    </lineage>
</organism>
<comment type="caution">
    <text evidence="8">The sequence shown here is derived from an EMBL/GenBank/DDBJ whole genome shotgun (WGS) entry which is preliminary data.</text>
</comment>
<reference evidence="8" key="1">
    <citation type="submission" date="2018-12" db="EMBL/GenBank/DDBJ databases">
        <authorList>
            <person name="Will S."/>
            <person name="Neumann-Schaal M."/>
            <person name="Henke P."/>
        </authorList>
    </citation>
    <scope>NUCLEOTIDE SEQUENCE</scope>
    <source>
        <strain evidence="8">PCC 7102</strain>
    </source>
</reference>
<keyword evidence="3 6" id="KW-0732">Signal</keyword>
<dbReference type="Pfam" id="PF08479">
    <property type="entry name" value="POTRA_2"/>
    <property type="match status" value="1"/>
</dbReference>
<dbReference type="PROSITE" id="PS51779">
    <property type="entry name" value="POTRA"/>
    <property type="match status" value="1"/>
</dbReference>
<evidence type="ECO:0000313" key="9">
    <source>
        <dbReference type="Proteomes" id="UP000271624"/>
    </source>
</evidence>
<evidence type="ECO:0000256" key="6">
    <source>
        <dbReference type="SAM" id="SignalP"/>
    </source>
</evidence>
<dbReference type="PANTHER" id="PTHR12815">
    <property type="entry name" value="SORTING AND ASSEMBLY MACHINERY SAMM50 PROTEIN FAMILY MEMBER"/>
    <property type="match status" value="1"/>
</dbReference>
<keyword evidence="4" id="KW-0472">Membrane</keyword>
<dbReference type="EMBL" id="RSCL01000006">
    <property type="protein sequence ID" value="RUT06619.1"/>
    <property type="molecule type" value="Genomic_DNA"/>
</dbReference>
<dbReference type="InterPro" id="IPR039910">
    <property type="entry name" value="D15-like"/>
</dbReference>
<accession>A0A433VKJ9</accession>
<dbReference type="RefSeq" id="WP_127081409.1">
    <property type="nucleotide sequence ID" value="NZ_RSCL01000006.1"/>
</dbReference>
<protein>
    <submittedName>
        <fullName evidence="8">Outer membrane protein assembly factor</fullName>
    </submittedName>
</protein>
<comment type="subcellular location">
    <subcellularLocation>
        <location evidence="1">Membrane</location>
    </subcellularLocation>
</comment>